<accession>A0ABV8DBH6</accession>
<dbReference type="EMBL" id="JBHSAJ010000032">
    <property type="protein sequence ID" value="MFC3935439.1"/>
    <property type="molecule type" value="Genomic_DNA"/>
</dbReference>
<dbReference type="RefSeq" id="WP_156358623.1">
    <property type="nucleotide sequence ID" value="NZ_JAMXAX010000055.1"/>
</dbReference>
<evidence type="ECO:0000313" key="3">
    <source>
        <dbReference type="Proteomes" id="UP001595693"/>
    </source>
</evidence>
<comment type="caution">
    <text evidence="2">The sequence shown here is derived from an EMBL/GenBank/DDBJ whole genome shotgun (WGS) entry which is preliminary data.</text>
</comment>
<gene>
    <name evidence="2" type="ORF">ACFOW3_12490</name>
</gene>
<evidence type="ECO:0000256" key="1">
    <source>
        <dbReference type="SAM" id="SignalP"/>
    </source>
</evidence>
<dbReference type="Proteomes" id="UP001595693">
    <property type="component" value="Unassembled WGS sequence"/>
</dbReference>
<name>A0ABV8DBH6_9BURK</name>
<evidence type="ECO:0000313" key="2">
    <source>
        <dbReference type="EMBL" id="MFC3935439.1"/>
    </source>
</evidence>
<reference evidence="3" key="1">
    <citation type="journal article" date="2019" name="Int. J. Syst. Evol. Microbiol.">
        <title>The Global Catalogue of Microorganisms (GCM) 10K type strain sequencing project: providing services to taxonomists for standard genome sequencing and annotation.</title>
        <authorList>
            <consortium name="The Broad Institute Genomics Platform"/>
            <consortium name="The Broad Institute Genome Sequencing Center for Infectious Disease"/>
            <person name="Wu L."/>
            <person name="Ma J."/>
        </authorList>
    </citation>
    <scope>NUCLEOTIDE SEQUENCE [LARGE SCALE GENOMIC DNA]</scope>
    <source>
        <strain evidence="3">CCUG 2113</strain>
    </source>
</reference>
<organism evidence="2 3">
    <name type="scientific">Acidovorax facilis</name>
    <dbReference type="NCBI Taxonomy" id="12917"/>
    <lineage>
        <taxon>Bacteria</taxon>
        <taxon>Pseudomonadati</taxon>
        <taxon>Pseudomonadota</taxon>
        <taxon>Betaproteobacteria</taxon>
        <taxon>Burkholderiales</taxon>
        <taxon>Comamonadaceae</taxon>
        <taxon>Acidovorax</taxon>
    </lineage>
</organism>
<evidence type="ECO:0008006" key="4">
    <source>
        <dbReference type="Google" id="ProtNLM"/>
    </source>
</evidence>
<feature type="signal peptide" evidence="1">
    <location>
        <begin position="1"/>
        <end position="19"/>
    </location>
</feature>
<keyword evidence="3" id="KW-1185">Reference proteome</keyword>
<proteinExistence type="predicted"/>
<sequence>MRRTLLRLLPVLAPGLAHAQDHPTVWLRVRNNSQEVFEHVWQGLPRTRSHVDLGPLRPGQTSRWHAVPATLAHYRKTRIQLAQRQLTDVTDTSFPQGRATLEPGRYTFAYTLEGDALRLTVIPEAETTAPDRSHQKQ</sequence>
<feature type="chain" id="PRO_5047499864" description="Copper chaperone PCu(A)C" evidence="1">
    <location>
        <begin position="20"/>
        <end position="137"/>
    </location>
</feature>
<keyword evidence="1" id="KW-0732">Signal</keyword>
<protein>
    <recommendedName>
        <fullName evidence="4">Copper chaperone PCu(A)C</fullName>
    </recommendedName>
</protein>